<protein>
    <submittedName>
        <fullName evidence="1">Uncharacterized protein</fullName>
    </submittedName>
</protein>
<accession>A0ACB0JEU6</accession>
<evidence type="ECO:0000313" key="2">
    <source>
        <dbReference type="Proteomes" id="UP001177021"/>
    </source>
</evidence>
<keyword evidence="2" id="KW-1185">Reference proteome</keyword>
<dbReference type="Proteomes" id="UP001177021">
    <property type="component" value="Unassembled WGS sequence"/>
</dbReference>
<comment type="caution">
    <text evidence="1">The sequence shown here is derived from an EMBL/GenBank/DDBJ whole genome shotgun (WGS) entry which is preliminary data.</text>
</comment>
<organism evidence="1 2">
    <name type="scientific">Trifolium pratense</name>
    <name type="common">Red clover</name>
    <dbReference type="NCBI Taxonomy" id="57577"/>
    <lineage>
        <taxon>Eukaryota</taxon>
        <taxon>Viridiplantae</taxon>
        <taxon>Streptophyta</taxon>
        <taxon>Embryophyta</taxon>
        <taxon>Tracheophyta</taxon>
        <taxon>Spermatophyta</taxon>
        <taxon>Magnoliopsida</taxon>
        <taxon>eudicotyledons</taxon>
        <taxon>Gunneridae</taxon>
        <taxon>Pentapetalae</taxon>
        <taxon>rosids</taxon>
        <taxon>fabids</taxon>
        <taxon>Fabales</taxon>
        <taxon>Fabaceae</taxon>
        <taxon>Papilionoideae</taxon>
        <taxon>50 kb inversion clade</taxon>
        <taxon>NPAAA clade</taxon>
        <taxon>Hologalegina</taxon>
        <taxon>IRL clade</taxon>
        <taxon>Trifolieae</taxon>
        <taxon>Trifolium</taxon>
    </lineage>
</organism>
<gene>
    <name evidence="1" type="ORF">MILVUS5_LOCUS11694</name>
</gene>
<name>A0ACB0JEU6_TRIPR</name>
<dbReference type="EMBL" id="CASHSV030000024">
    <property type="protein sequence ID" value="CAJ2642188.1"/>
    <property type="molecule type" value="Genomic_DNA"/>
</dbReference>
<proteinExistence type="predicted"/>
<reference evidence="1" key="1">
    <citation type="submission" date="2023-10" db="EMBL/GenBank/DDBJ databases">
        <authorList>
            <person name="Rodriguez Cubillos JULIANA M."/>
            <person name="De Vega J."/>
        </authorList>
    </citation>
    <scope>NUCLEOTIDE SEQUENCE</scope>
</reference>
<evidence type="ECO:0000313" key="1">
    <source>
        <dbReference type="EMBL" id="CAJ2642188.1"/>
    </source>
</evidence>
<sequence>MLQADEKTICLEKVSKKGGIWKDIYGTDEKKVADRVSKDQVDILIELTGHTANNKLGLMACRPAPEPDKNNFNSNVADQQLNKGFPQTLRSNPKTRRATVNCEQLHQPKSLPALHRRSRIADSNYLVGVTGNLSHNQIVGCYKLRKRFFNLRLYNQIVFAPELDGCPCARVQRSIIYISIMDAMSQGN</sequence>